<proteinExistence type="predicted"/>
<organism evidence="3 4">
    <name type="scientific">Haloferula sargassicola</name>
    <dbReference type="NCBI Taxonomy" id="490096"/>
    <lineage>
        <taxon>Bacteria</taxon>
        <taxon>Pseudomonadati</taxon>
        <taxon>Verrucomicrobiota</taxon>
        <taxon>Verrucomicrobiia</taxon>
        <taxon>Verrucomicrobiales</taxon>
        <taxon>Verrucomicrobiaceae</taxon>
        <taxon>Haloferula</taxon>
    </lineage>
</organism>
<dbReference type="InterPro" id="IPR027824">
    <property type="entry name" value="DUF4469"/>
</dbReference>
<dbReference type="InterPro" id="IPR049893">
    <property type="entry name" value="Bvu_2165-like_IHF-HU-DNA_bdg"/>
</dbReference>
<evidence type="ECO:0000259" key="2">
    <source>
        <dbReference type="Pfam" id="PF14848"/>
    </source>
</evidence>
<reference evidence="3 4" key="1">
    <citation type="submission" date="2024-02" db="EMBL/GenBank/DDBJ databases">
        <title>Haloferula sargassicola NBRC 104335.</title>
        <authorList>
            <person name="Ichikawa N."/>
            <person name="Katano-Makiyama Y."/>
            <person name="Hidaka K."/>
        </authorList>
    </citation>
    <scope>NUCLEOTIDE SEQUENCE [LARGE SCALE GENOMIC DNA]</scope>
    <source>
        <strain evidence="3 4">NBRC 104335</strain>
    </source>
</reference>
<evidence type="ECO:0000259" key="1">
    <source>
        <dbReference type="Pfam" id="PF14734"/>
    </source>
</evidence>
<accession>A0ABP9UPP1</accession>
<dbReference type="Gene3D" id="2.70.50.70">
    <property type="match status" value="1"/>
</dbReference>
<keyword evidence="4" id="KW-1185">Reference proteome</keyword>
<feature type="domain" description="Bvu-2165-like IHF-HU-like DNA-binding" evidence="2">
    <location>
        <begin position="1"/>
        <end position="110"/>
    </location>
</feature>
<evidence type="ECO:0000313" key="3">
    <source>
        <dbReference type="EMBL" id="GAA5483402.1"/>
    </source>
</evidence>
<dbReference type="RefSeq" id="WP_353567512.1">
    <property type="nucleotide sequence ID" value="NZ_BAABRI010000014.1"/>
</dbReference>
<dbReference type="EMBL" id="BAABRI010000014">
    <property type="protein sequence ID" value="GAA5483402.1"/>
    <property type="molecule type" value="Genomic_DNA"/>
</dbReference>
<comment type="caution">
    <text evidence="3">The sequence shown here is derived from an EMBL/GenBank/DDBJ whole genome shotgun (WGS) entry which is preliminary data.</text>
</comment>
<sequence length="232" mass="24391">MIKYSLIENVLTPDPNDYYAQIQITGRAGGEDLVDRMLSMGSTVTKADLLAVMNLLDEAALALLKEGYRVDLAGIVDLYPRLQGVFVGPGDGYDASRHSLSVTATASQGFIARVRADASVQKEETVTPMPVPLQFLDAASGDANGALTPSNIGTLAGSRLKFDPGKADEGVYFIASGGGETKVTVVSINKPGQLVFLTPALASGDYSLQVRARVNKSAEVRVGTLDATLTVP</sequence>
<dbReference type="Proteomes" id="UP001476282">
    <property type="component" value="Unassembled WGS sequence"/>
</dbReference>
<evidence type="ECO:0008006" key="5">
    <source>
        <dbReference type="Google" id="ProtNLM"/>
    </source>
</evidence>
<gene>
    <name evidence="3" type="ORF">Hsar01_02633</name>
</gene>
<dbReference type="Pfam" id="PF14848">
    <property type="entry name" value="HU-DNA_bdg"/>
    <property type="match status" value="1"/>
</dbReference>
<dbReference type="Pfam" id="PF14734">
    <property type="entry name" value="DUF4469"/>
    <property type="match status" value="1"/>
</dbReference>
<name>A0ABP9UPP1_9BACT</name>
<evidence type="ECO:0000313" key="4">
    <source>
        <dbReference type="Proteomes" id="UP001476282"/>
    </source>
</evidence>
<feature type="domain" description="DUF4469" evidence="1">
    <location>
        <begin position="136"/>
        <end position="219"/>
    </location>
</feature>
<dbReference type="CDD" id="cd12843">
    <property type="entry name" value="Bvu_2165_C_like"/>
    <property type="match status" value="1"/>
</dbReference>
<protein>
    <recommendedName>
        <fullName evidence="5">DUF4469 domain-containing protein</fullName>
    </recommendedName>
</protein>